<reference evidence="1 2" key="1">
    <citation type="journal article" date="2011" name="BMC Genomics">
        <title>Complete genome sequence of Brachyspira intermedia reveals unique genomic features in Brachyspira species and phage-mediated horizontal gene transfer.</title>
        <authorList>
            <person name="Hafstrom T."/>
            <person name="Jansson D.S."/>
            <person name="Segerman B."/>
        </authorList>
    </citation>
    <scope>NUCLEOTIDE SEQUENCE [LARGE SCALE GENOMIC DNA]</scope>
    <source>
        <strain evidence="2">ATCC 51140 / PWS/A</strain>
    </source>
</reference>
<evidence type="ECO:0000313" key="1">
    <source>
        <dbReference type="EMBL" id="AEM23466.1"/>
    </source>
</evidence>
<gene>
    <name evidence="1" type="ordered locus">Bint_2872</name>
</gene>
<name>G0EIB1_BRAIP</name>
<protein>
    <submittedName>
        <fullName evidence="1">Uncharacterized protein</fullName>
    </submittedName>
</protein>
<dbReference type="PATRIC" id="fig|1045858.4.peg.2870"/>
<dbReference type="KEGG" id="bip:Bint_2872"/>
<dbReference type="AlphaFoldDB" id="G0EIB1"/>
<proteinExistence type="predicted"/>
<dbReference type="Proteomes" id="UP000008522">
    <property type="component" value="Chromosome"/>
</dbReference>
<sequence length="45" mass="5503">MMSEKKFKKFNNNKENNKKFYNNKKIKITSIRKNTIININIRKKA</sequence>
<keyword evidence="2" id="KW-1185">Reference proteome</keyword>
<dbReference type="EMBL" id="CP002874">
    <property type="protein sequence ID" value="AEM23466.1"/>
    <property type="molecule type" value="Genomic_DNA"/>
</dbReference>
<dbReference type="HOGENOM" id="CLU_3196869_0_0_12"/>
<accession>G0EIB1</accession>
<evidence type="ECO:0000313" key="2">
    <source>
        <dbReference type="Proteomes" id="UP000008522"/>
    </source>
</evidence>
<organism evidence="1 2">
    <name type="scientific">Brachyspira intermedia (strain ATCC 51140 / PWS/A)</name>
    <name type="common">Serpulina intermedia</name>
    <dbReference type="NCBI Taxonomy" id="1045858"/>
    <lineage>
        <taxon>Bacteria</taxon>
        <taxon>Pseudomonadati</taxon>
        <taxon>Spirochaetota</taxon>
        <taxon>Spirochaetia</taxon>
        <taxon>Brachyspirales</taxon>
        <taxon>Brachyspiraceae</taxon>
        <taxon>Brachyspira</taxon>
    </lineage>
</organism>